<keyword evidence="4 11" id="KW-0808">Transferase</keyword>
<gene>
    <name evidence="11 13" type="primary">mtgA</name>
    <name evidence="13" type="ORF">KME15_00515</name>
</gene>
<dbReference type="GO" id="GO:0008360">
    <property type="term" value="P:regulation of cell shape"/>
    <property type="evidence" value="ECO:0007669"/>
    <property type="project" value="UniProtKB-KW"/>
</dbReference>
<dbReference type="InterPro" id="IPR023346">
    <property type="entry name" value="Lysozyme-like_dom_sf"/>
</dbReference>
<evidence type="ECO:0000256" key="1">
    <source>
        <dbReference type="ARBA" id="ARBA00022475"/>
    </source>
</evidence>
<accession>A0A951Q5Q8</accession>
<dbReference type="AlphaFoldDB" id="A0A951Q5Q8"/>
<evidence type="ECO:0000256" key="10">
    <source>
        <dbReference type="ARBA" id="ARBA00023316"/>
    </source>
</evidence>
<feature type="domain" description="Glycosyl transferase family 51" evidence="12">
    <location>
        <begin position="47"/>
        <end position="211"/>
    </location>
</feature>
<dbReference type="GO" id="GO:0009252">
    <property type="term" value="P:peptidoglycan biosynthetic process"/>
    <property type="evidence" value="ECO:0007669"/>
    <property type="project" value="UniProtKB-UniRule"/>
</dbReference>
<keyword evidence="1 11" id="KW-1003">Cell membrane</keyword>
<evidence type="ECO:0000256" key="9">
    <source>
        <dbReference type="ARBA" id="ARBA00023136"/>
    </source>
</evidence>
<keyword evidence="8 11" id="KW-1133">Transmembrane helix</keyword>
<reference evidence="13" key="2">
    <citation type="journal article" date="2022" name="Microbiol. Resour. Announc.">
        <title>Metagenome Sequencing to Explore Phylogenomics of Terrestrial Cyanobacteria.</title>
        <authorList>
            <person name="Ward R.D."/>
            <person name="Stajich J.E."/>
            <person name="Johansen J.R."/>
            <person name="Huntemann M."/>
            <person name="Clum A."/>
            <person name="Foster B."/>
            <person name="Foster B."/>
            <person name="Roux S."/>
            <person name="Palaniappan K."/>
            <person name="Varghese N."/>
            <person name="Mukherjee S."/>
            <person name="Reddy T.B.K."/>
            <person name="Daum C."/>
            <person name="Copeland A."/>
            <person name="Chen I.A."/>
            <person name="Ivanova N.N."/>
            <person name="Kyrpides N.C."/>
            <person name="Shapiro N."/>
            <person name="Eloe-Fadrosh E.A."/>
            <person name="Pietrasiak N."/>
        </authorList>
    </citation>
    <scope>NUCLEOTIDE SEQUENCE</scope>
    <source>
        <strain evidence="13">UHER 2000/2452</strain>
    </source>
</reference>
<comment type="function">
    <text evidence="11">Peptidoglycan polymerase that catalyzes glycan chain elongation from lipid-linked precursors.</text>
</comment>
<sequence>MSQVANLAIAFFLLSILLVLPWRWLPLPTSSFMLQSMFQNGRIQPYSYRWQPYPEISPDMALAAIAAEDQRFPSHHGFDIDALKQAIEESQAGGDLRGASTISQQVAKNLYLWSGRSLGRKILEAWFTVLLELLWSKQRILEVYLNIAQFGDRLFGVEAAGQQFFAKSASQLSREEAALLAAVLPGPEIYQVDQPSPIVLRHQDWILQQMQQLGIDYLSRL</sequence>
<dbReference type="PANTHER" id="PTHR30400:SF0">
    <property type="entry name" value="BIOSYNTHETIC PEPTIDOGLYCAN TRANSGLYCOSYLASE"/>
    <property type="match status" value="1"/>
</dbReference>
<dbReference type="HAMAP" id="MF_00766">
    <property type="entry name" value="PGT_MtgA"/>
    <property type="match status" value="1"/>
</dbReference>
<dbReference type="InterPro" id="IPR001264">
    <property type="entry name" value="Glyco_trans_51"/>
</dbReference>
<keyword evidence="3 11" id="KW-0328">Glycosyltransferase</keyword>
<evidence type="ECO:0000259" key="12">
    <source>
        <dbReference type="Pfam" id="PF00912"/>
    </source>
</evidence>
<evidence type="ECO:0000256" key="4">
    <source>
        <dbReference type="ARBA" id="ARBA00022679"/>
    </source>
</evidence>
<name>A0A951Q5Q8_9CYAN</name>
<keyword evidence="7 11" id="KW-0573">Peptidoglycan synthesis</keyword>
<proteinExistence type="inferred from homology"/>
<evidence type="ECO:0000256" key="3">
    <source>
        <dbReference type="ARBA" id="ARBA00022676"/>
    </source>
</evidence>
<comment type="similarity">
    <text evidence="11">Belongs to the glycosyltransferase 51 family.</text>
</comment>
<dbReference type="SUPFAM" id="SSF53955">
    <property type="entry name" value="Lysozyme-like"/>
    <property type="match status" value="1"/>
</dbReference>
<dbReference type="NCBIfam" id="TIGR02070">
    <property type="entry name" value="mono_pep_trsgly"/>
    <property type="match status" value="1"/>
</dbReference>
<evidence type="ECO:0000313" key="14">
    <source>
        <dbReference type="Proteomes" id="UP000757435"/>
    </source>
</evidence>
<dbReference type="EC" id="2.4.99.28" evidence="11"/>
<comment type="pathway">
    <text evidence="11">Cell wall biogenesis; peptidoglycan biosynthesis.</text>
</comment>
<keyword evidence="9 11" id="KW-0472">Membrane</keyword>
<dbReference type="PANTHER" id="PTHR30400">
    <property type="entry name" value="MONOFUNCTIONAL BIOSYNTHETIC PEPTIDOGLYCAN TRANSGLYCOSYLASE"/>
    <property type="match status" value="1"/>
</dbReference>
<dbReference type="InterPro" id="IPR036950">
    <property type="entry name" value="PBP_transglycosylase"/>
</dbReference>
<dbReference type="GO" id="GO:0016763">
    <property type="term" value="F:pentosyltransferase activity"/>
    <property type="evidence" value="ECO:0007669"/>
    <property type="project" value="InterPro"/>
</dbReference>
<dbReference type="GO" id="GO:0008955">
    <property type="term" value="F:peptidoglycan glycosyltransferase activity"/>
    <property type="evidence" value="ECO:0007669"/>
    <property type="project" value="UniProtKB-UniRule"/>
</dbReference>
<dbReference type="GO" id="GO:0071555">
    <property type="term" value="P:cell wall organization"/>
    <property type="evidence" value="ECO:0007669"/>
    <property type="project" value="UniProtKB-KW"/>
</dbReference>
<keyword evidence="2" id="KW-0997">Cell inner membrane</keyword>
<organism evidence="13 14">
    <name type="scientific">Drouetiella hepatica Uher 2000/2452</name>
    <dbReference type="NCBI Taxonomy" id="904376"/>
    <lineage>
        <taxon>Bacteria</taxon>
        <taxon>Bacillati</taxon>
        <taxon>Cyanobacteriota</taxon>
        <taxon>Cyanophyceae</taxon>
        <taxon>Oculatellales</taxon>
        <taxon>Oculatellaceae</taxon>
        <taxon>Drouetiella</taxon>
    </lineage>
</organism>
<comment type="catalytic activity">
    <reaction evidence="11">
        <text>[GlcNAc-(1-&gt;4)-Mur2Ac(oyl-L-Ala-gamma-D-Glu-L-Lys-D-Ala-D-Ala)](n)-di-trans,octa-cis-undecaprenyl diphosphate + beta-D-GlcNAc-(1-&gt;4)-Mur2Ac(oyl-L-Ala-gamma-D-Glu-L-Lys-D-Ala-D-Ala)-di-trans,octa-cis-undecaprenyl diphosphate = [GlcNAc-(1-&gt;4)-Mur2Ac(oyl-L-Ala-gamma-D-Glu-L-Lys-D-Ala-D-Ala)](n+1)-di-trans,octa-cis-undecaprenyl diphosphate + di-trans,octa-cis-undecaprenyl diphosphate + H(+)</text>
        <dbReference type="Rhea" id="RHEA:23708"/>
        <dbReference type="Rhea" id="RHEA-COMP:9602"/>
        <dbReference type="Rhea" id="RHEA-COMP:9603"/>
        <dbReference type="ChEBI" id="CHEBI:15378"/>
        <dbReference type="ChEBI" id="CHEBI:58405"/>
        <dbReference type="ChEBI" id="CHEBI:60033"/>
        <dbReference type="ChEBI" id="CHEBI:78435"/>
        <dbReference type="EC" id="2.4.99.28"/>
    </reaction>
</comment>
<reference evidence="13" key="1">
    <citation type="submission" date="2021-05" db="EMBL/GenBank/DDBJ databases">
        <authorList>
            <person name="Pietrasiak N."/>
            <person name="Ward R."/>
            <person name="Stajich J.E."/>
            <person name="Kurbessoian T."/>
        </authorList>
    </citation>
    <scope>NUCLEOTIDE SEQUENCE</scope>
    <source>
        <strain evidence="13">UHER 2000/2452</strain>
    </source>
</reference>
<evidence type="ECO:0000256" key="2">
    <source>
        <dbReference type="ARBA" id="ARBA00022519"/>
    </source>
</evidence>
<dbReference type="GO" id="GO:0009274">
    <property type="term" value="C:peptidoglycan-based cell wall"/>
    <property type="evidence" value="ECO:0007669"/>
    <property type="project" value="InterPro"/>
</dbReference>
<evidence type="ECO:0000256" key="8">
    <source>
        <dbReference type="ARBA" id="ARBA00022989"/>
    </source>
</evidence>
<keyword evidence="10 11" id="KW-0961">Cell wall biogenesis/degradation</keyword>
<dbReference type="Gene3D" id="1.10.3810.10">
    <property type="entry name" value="Biosynthetic peptidoglycan transglycosylase-like"/>
    <property type="match status" value="1"/>
</dbReference>
<comment type="caution">
    <text evidence="13">The sequence shown here is derived from an EMBL/GenBank/DDBJ whole genome shotgun (WGS) entry which is preliminary data.</text>
</comment>
<comment type="subcellular location">
    <subcellularLocation>
        <location evidence="11">Cell membrane</location>
        <topology evidence="11">Single-pass membrane protein</topology>
    </subcellularLocation>
</comment>
<dbReference type="Pfam" id="PF00912">
    <property type="entry name" value="Transgly"/>
    <property type="match status" value="1"/>
</dbReference>
<dbReference type="GO" id="GO:0005886">
    <property type="term" value="C:plasma membrane"/>
    <property type="evidence" value="ECO:0007669"/>
    <property type="project" value="UniProtKB-SubCell"/>
</dbReference>
<protein>
    <recommendedName>
        <fullName evidence="11">Biosynthetic peptidoglycan transglycosylase</fullName>
        <ecNumber evidence="11">2.4.99.28</ecNumber>
    </recommendedName>
    <alternativeName>
        <fullName evidence="11">Glycan polymerase</fullName>
    </alternativeName>
    <alternativeName>
        <fullName evidence="11">Peptidoglycan glycosyltransferase MtgA</fullName>
        <shortName evidence="11">PGT</shortName>
    </alternativeName>
</protein>
<evidence type="ECO:0000256" key="7">
    <source>
        <dbReference type="ARBA" id="ARBA00022984"/>
    </source>
</evidence>
<evidence type="ECO:0000256" key="6">
    <source>
        <dbReference type="ARBA" id="ARBA00022960"/>
    </source>
</evidence>
<evidence type="ECO:0000256" key="11">
    <source>
        <dbReference type="HAMAP-Rule" id="MF_00766"/>
    </source>
</evidence>
<keyword evidence="6 11" id="KW-0133">Cell shape</keyword>
<keyword evidence="5 11" id="KW-0812">Transmembrane</keyword>
<evidence type="ECO:0000256" key="5">
    <source>
        <dbReference type="ARBA" id="ARBA00022692"/>
    </source>
</evidence>
<evidence type="ECO:0000313" key="13">
    <source>
        <dbReference type="EMBL" id="MBW4657132.1"/>
    </source>
</evidence>
<dbReference type="EMBL" id="JAHHHD010000001">
    <property type="protein sequence ID" value="MBW4657132.1"/>
    <property type="molecule type" value="Genomic_DNA"/>
</dbReference>
<dbReference type="InterPro" id="IPR011812">
    <property type="entry name" value="Pep_trsgly"/>
</dbReference>
<dbReference type="Proteomes" id="UP000757435">
    <property type="component" value="Unassembled WGS sequence"/>
</dbReference>